<dbReference type="EMBL" id="JACIJI010000002">
    <property type="protein sequence ID" value="MBB5718836.1"/>
    <property type="molecule type" value="Genomic_DNA"/>
</dbReference>
<proteinExistence type="predicted"/>
<reference evidence="1 2" key="1">
    <citation type="submission" date="2020-08" db="EMBL/GenBank/DDBJ databases">
        <title>Genomic Encyclopedia of Type Strains, Phase IV (KMG-IV): sequencing the most valuable type-strain genomes for metagenomic binning, comparative biology and taxonomic classification.</title>
        <authorList>
            <person name="Goeker M."/>
        </authorList>
    </citation>
    <scope>NUCLEOTIDE SEQUENCE [LARGE SCALE GENOMIC DNA]</scope>
    <source>
        <strain evidence="1 2">DSM 27203</strain>
    </source>
</reference>
<dbReference type="Proteomes" id="UP000554342">
    <property type="component" value="Unassembled WGS sequence"/>
</dbReference>
<comment type="caution">
    <text evidence="1">The sequence shown here is derived from an EMBL/GenBank/DDBJ whole genome shotgun (WGS) entry which is preliminary data.</text>
</comment>
<name>A0A840YZA3_9SPHN</name>
<organism evidence="1 2">
    <name type="scientific">Stakelama sediminis</name>
    <dbReference type="NCBI Taxonomy" id="463200"/>
    <lineage>
        <taxon>Bacteria</taxon>
        <taxon>Pseudomonadati</taxon>
        <taxon>Pseudomonadota</taxon>
        <taxon>Alphaproteobacteria</taxon>
        <taxon>Sphingomonadales</taxon>
        <taxon>Sphingomonadaceae</taxon>
        <taxon>Stakelama</taxon>
    </lineage>
</organism>
<keyword evidence="2" id="KW-1185">Reference proteome</keyword>
<accession>A0A840YZA3</accession>
<protein>
    <submittedName>
        <fullName evidence="1">Uncharacterized protein</fullName>
    </submittedName>
</protein>
<gene>
    <name evidence="1" type="ORF">FHR23_001759</name>
</gene>
<dbReference type="AlphaFoldDB" id="A0A840YZA3"/>
<evidence type="ECO:0000313" key="2">
    <source>
        <dbReference type="Proteomes" id="UP000554342"/>
    </source>
</evidence>
<sequence length="30" mass="3059">MGTATGTGTGTEMAMAMVAAMDTLQPRLNE</sequence>
<evidence type="ECO:0000313" key="1">
    <source>
        <dbReference type="EMBL" id="MBB5718836.1"/>
    </source>
</evidence>